<proteinExistence type="predicted"/>
<organism evidence="1 2">
    <name type="scientific">Staphylococcus phage vB_SscM-1</name>
    <dbReference type="NCBI Taxonomy" id="1868844"/>
    <lineage>
        <taxon>Viruses</taxon>
        <taxon>Duplodnaviria</taxon>
        <taxon>Heunggongvirae</taxon>
        <taxon>Uroviricota</taxon>
        <taxon>Caudoviricetes</taxon>
        <taxon>Herelleviridae</taxon>
        <taxon>Twortvirinae</taxon>
        <taxon>Sciuriunavirus</taxon>
        <taxon>Sciuriunavirus SscM1</taxon>
    </lineage>
</organism>
<protein>
    <submittedName>
        <fullName evidence="1">Uncharacterized protein</fullName>
    </submittedName>
</protein>
<dbReference type="Proteomes" id="UP000224459">
    <property type="component" value="Segment"/>
</dbReference>
<dbReference type="EMBL" id="KX171212">
    <property type="protein sequence ID" value="ANT44768.1"/>
    <property type="molecule type" value="Genomic_DNA"/>
</dbReference>
<gene>
    <name evidence="1" type="ORF">vB_SscM-1_104</name>
</gene>
<reference evidence="2" key="1">
    <citation type="submission" date="2016-04" db="EMBL/GenBank/DDBJ databases">
        <authorList>
            <person name="Gasior T."/>
        </authorList>
    </citation>
    <scope>NUCLEOTIDE SEQUENCE [LARGE SCALE GENOMIC DNA]</scope>
</reference>
<keyword evidence="2" id="KW-1185">Reference proteome</keyword>
<evidence type="ECO:0000313" key="2">
    <source>
        <dbReference type="Proteomes" id="UP000224459"/>
    </source>
</evidence>
<sequence>MKKSNKKTLGKMTHKRAVWDINPVTRVTKDKTKYTRKKKHKNVDNNY</sequence>
<evidence type="ECO:0000313" key="1">
    <source>
        <dbReference type="EMBL" id="ANT44768.1"/>
    </source>
</evidence>
<accession>A0A1X9I9S6</accession>
<name>A0A1X9I9S6_9CAUD</name>